<dbReference type="SUPFAM" id="SSF53335">
    <property type="entry name" value="S-adenosyl-L-methionine-dependent methyltransferases"/>
    <property type="match status" value="1"/>
</dbReference>
<evidence type="ECO:0000313" key="3">
    <source>
        <dbReference type="EMBL" id="XBG62769.1"/>
    </source>
</evidence>
<dbReference type="GO" id="GO:0008168">
    <property type="term" value="F:methyltransferase activity"/>
    <property type="evidence" value="ECO:0007669"/>
    <property type="project" value="UniProtKB-KW"/>
</dbReference>
<feature type="domain" description="THUMP-like" evidence="1">
    <location>
        <begin position="322"/>
        <end position="392"/>
    </location>
</feature>
<protein>
    <submittedName>
        <fullName evidence="3">Class I SAM-dependent methyltransferase</fullName>
    </submittedName>
</protein>
<dbReference type="InterPro" id="IPR029063">
    <property type="entry name" value="SAM-dependent_MTases_sf"/>
</dbReference>
<evidence type="ECO:0000259" key="2">
    <source>
        <dbReference type="Pfam" id="PF22013"/>
    </source>
</evidence>
<reference evidence="3" key="1">
    <citation type="submission" date="2024-05" db="EMBL/GenBank/DDBJ databases">
        <title>Pontimicrobium maritimus sp. nov., isolated form sea water.</title>
        <authorList>
            <person name="Muhammad N."/>
            <person name="Vuong T.Q."/>
            <person name="Han H.L."/>
            <person name="Kim S.-G."/>
        </authorList>
    </citation>
    <scope>NUCLEOTIDE SEQUENCE</scope>
    <source>
        <strain evidence="3">SW4</strain>
    </source>
</reference>
<keyword evidence="3" id="KW-0489">Methyltransferase</keyword>
<name>A0AAU7BXD2_9FLAO</name>
<dbReference type="GO" id="GO:0032259">
    <property type="term" value="P:methylation"/>
    <property type="evidence" value="ECO:0007669"/>
    <property type="project" value="UniProtKB-KW"/>
</dbReference>
<dbReference type="Gene3D" id="1.10.10.1110">
    <property type="entry name" value="Methyltransferase PG1098, N-terminal domain"/>
    <property type="match status" value="1"/>
</dbReference>
<dbReference type="InterPro" id="IPR041497">
    <property type="entry name" value="Thump-like"/>
</dbReference>
<proteinExistence type="predicted"/>
<dbReference type="Gene3D" id="3.40.50.150">
    <property type="entry name" value="Vaccinia Virus protein VP39"/>
    <property type="match status" value="1"/>
</dbReference>
<accession>A0AAU7BXD2</accession>
<dbReference type="Pfam" id="PF22013">
    <property type="entry name" value="PG_1098_Fer"/>
    <property type="match status" value="1"/>
</dbReference>
<dbReference type="AlphaFoldDB" id="A0AAU7BXD2"/>
<gene>
    <name evidence="3" type="ORF">ABGB03_07595</name>
</gene>
<dbReference type="RefSeq" id="WP_347926222.1">
    <property type="nucleotide sequence ID" value="NZ_CP157199.1"/>
</dbReference>
<keyword evidence="3" id="KW-0808">Transferase</keyword>
<organism evidence="3">
    <name type="scientific">Pontimicrobium sp. SW4</name>
    <dbReference type="NCBI Taxonomy" id="3153519"/>
    <lineage>
        <taxon>Bacteria</taxon>
        <taxon>Pseudomonadati</taxon>
        <taxon>Bacteroidota</taxon>
        <taxon>Flavobacteriia</taxon>
        <taxon>Flavobacteriales</taxon>
        <taxon>Flavobacteriaceae</taxon>
        <taxon>Pontimicrobium</taxon>
    </lineage>
</organism>
<dbReference type="InterPro" id="IPR054168">
    <property type="entry name" value="PG_1098_Fer"/>
</dbReference>
<feature type="domain" description="PG-1098 ferredoxin-like" evidence="2">
    <location>
        <begin position="279"/>
        <end position="321"/>
    </location>
</feature>
<dbReference type="Pfam" id="PF18096">
    <property type="entry name" value="Thump_like"/>
    <property type="match status" value="1"/>
</dbReference>
<evidence type="ECO:0000259" key="1">
    <source>
        <dbReference type="Pfam" id="PF18096"/>
    </source>
</evidence>
<sequence length="393" mass="45017">MNNSILNTEIQEFIDDNINSDVASLLFKKKSFSNVELKEVIEQIEAKRKCKTKLPTWFKTSNIYYPNKLNIEQTSSEITADYKSRLMNGNSIIDITGGFGVDCFFFSKYFEEVTHCEIDKNLSKIVSHNYNQLEANNTKTLNVDGIEHIQQVEKTCDWIYIDPSRRHDSKGKVFYLKDCLPNVPEHLDLLFKYTNNVLVKASPMLDISIGISEIKHTKAIHIVAVNNEVKEVLFMLNKGHKDEIAIDTINIKGEKKETFSFLYSTELNAKANFSLPLTYLYEPNAAILKSGAFKTIAQELNINKLHQHSHLYTSNALIDFPGRIFKIVKHIPYNKKAIKKILGNSKVNITTRNFSESVSELRKKFNMKDGGESYAFFTTNISDEKIVLVCEKL</sequence>
<dbReference type="EMBL" id="CP157199">
    <property type="protein sequence ID" value="XBG62769.1"/>
    <property type="molecule type" value="Genomic_DNA"/>
</dbReference>